<feature type="compositionally biased region" description="Basic and acidic residues" evidence="1">
    <location>
        <begin position="497"/>
        <end position="515"/>
    </location>
</feature>
<dbReference type="Pfam" id="PF03993">
    <property type="entry name" value="DUF349"/>
    <property type="match status" value="3"/>
</dbReference>
<feature type="compositionally biased region" description="Low complexity" evidence="1">
    <location>
        <begin position="59"/>
        <end position="70"/>
    </location>
</feature>
<evidence type="ECO:0000256" key="1">
    <source>
        <dbReference type="SAM" id="MobiDB-lite"/>
    </source>
</evidence>
<feature type="compositionally biased region" description="Polar residues" evidence="1">
    <location>
        <begin position="1"/>
        <end position="15"/>
    </location>
</feature>
<sequence>MADNTAITPENTSTPQEEHTADAAGKVAAATAPEARQGQATPGQTAPAADTSTQSVQEPAEPQPAAAEAPAPVPAPAAPKPPKPTAIPSPAALAHKAPRVKAAPAAPAYSQEEIDKAESFGRVDEQGNVFVREDDQERQVGQFPNADAKEALDLYVRRYLDLKEKLNIFASRLRSPKIKAREIDESIASLKNETSQPEAVGDLAALHAQLDQLAEQGQARKDELAQARKDAMAKAIKERTAIVEKAEALAASLGDSTNWRSTADKFRSLFEQWQQHQRTTIRIDKADADALWKRFSSARTTFKQAQRKWAQQRDAQRAETRRVKEEIIAEADQIKDSTDWGPTSHQFNELMDRWKQSGRAGRQDDDALWARFRQAADVFFNARQADRDKTSVNERENLTKKEALVAKAEALLPVKDAQAAKQARQELARIQEEWDGIGFVPRDDVRRIEGRMDAVDRQIKAVEDAAWNQSDPEADARVSSFEQQLAAQLQDLDRQIAAEQDPTKKQELEAEKATKEQWMNAVR</sequence>
<dbReference type="Proteomes" id="UP000247744">
    <property type="component" value="Unassembled WGS sequence"/>
</dbReference>
<dbReference type="RefSeq" id="WP_110451957.1">
    <property type="nucleotide sequence ID" value="NZ_QGLL01000006.1"/>
</dbReference>
<comment type="caution">
    <text evidence="2">The sequence shown here is derived from an EMBL/GenBank/DDBJ whole genome shotgun (WGS) entry which is preliminary data.</text>
</comment>
<accession>A0A318MPZ7</accession>
<feature type="region of interest" description="Disordered" evidence="1">
    <location>
        <begin position="497"/>
        <end position="523"/>
    </location>
</feature>
<feature type="region of interest" description="Disordered" evidence="1">
    <location>
        <begin position="1"/>
        <end position="147"/>
    </location>
</feature>
<reference evidence="2 3" key="1">
    <citation type="submission" date="2018-05" db="EMBL/GenBank/DDBJ databases">
        <title>Reference genomes for bee gut microbiota database.</title>
        <authorList>
            <person name="Ellegaard K.M."/>
        </authorList>
    </citation>
    <scope>NUCLEOTIDE SEQUENCE [LARGE SCALE GENOMIC DNA]</scope>
    <source>
        <strain evidence="2 3">ESL0200</strain>
    </source>
</reference>
<proteinExistence type="predicted"/>
<protein>
    <submittedName>
        <fullName evidence="2">DUF349 domain-containing protein</fullName>
    </submittedName>
</protein>
<feature type="compositionally biased region" description="Polar residues" evidence="1">
    <location>
        <begin position="38"/>
        <end position="57"/>
    </location>
</feature>
<gene>
    <name evidence="2" type="ORF">DKK75_02875</name>
</gene>
<feature type="compositionally biased region" description="Low complexity" evidence="1">
    <location>
        <begin position="88"/>
        <end position="108"/>
    </location>
</feature>
<feature type="compositionally biased region" description="Low complexity" evidence="1">
    <location>
        <begin position="22"/>
        <end position="35"/>
    </location>
</feature>
<evidence type="ECO:0000313" key="2">
    <source>
        <dbReference type="EMBL" id="PXY82685.1"/>
    </source>
</evidence>
<dbReference type="OrthoDB" id="5422202at2"/>
<dbReference type="AlphaFoldDB" id="A0A318MPZ7"/>
<dbReference type="InterPro" id="IPR007139">
    <property type="entry name" value="DUF349"/>
</dbReference>
<name>A0A318MPZ7_9BIFI</name>
<feature type="compositionally biased region" description="Basic and acidic residues" evidence="1">
    <location>
        <begin position="113"/>
        <end position="138"/>
    </location>
</feature>
<evidence type="ECO:0000313" key="3">
    <source>
        <dbReference type="Proteomes" id="UP000247744"/>
    </source>
</evidence>
<dbReference type="EMBL" id="QGLL01000006">
    <property type="protein sequence ID" value="PXY82685.1"/>
    <property type="molecule type" value="Genomic_DNA"/>
</dbReference>
<organism evidence="2 3">
    <name type="scientific">Bifidobacterium asteroides</name>
    <dbReference type="NCBI Taxonomy" id="1684"/>
    <lineage>
        <taxon>Bacteria</taxon>
        <taxon>Bacillati</taxon>
        <taxon>Actinomycetota</taxon>
        <taxon>Actinomycetes</taxon>
        <taxon>Bifidobacteriales</taxon>
        <taxon>Bifidobacteriaceae</taxon>
        <taxon>Bifidobacterium</taxon>
    </lineage>
</organism>
<feature type="compositionally biased region" description="Pro residues" evidence="1">
    <location>
        <begin position="71"/>
        <end position="87"/>
    </location>
</feature>